<proteinExistence type="inferred from homology"/>
<dbReference type="EMBL" id="BAABLO010000010">
    <property type="protein sequence ID" value="GAA4723420.1"/>
    <property type="molecule type" value="Genomic_DNA"/>
</dbReference>
<accession>A0ABP8Y7D5</accession>
<evidence type="ECO:0000256" key="4">
    <source>
        <dbReference type="SAM" id="MobiDB-lite"/>
    </source>
</evidence>
<gene>
    <name evidence="6" type="ORF">GCM10025782_21700</name>
</gene>
<sequence>MDPRGTRPAGSEPVVVEVTGGRVRGTTRGGVSAFLGIPYAAPAVGADRYRAPRPAEPWEGERDATRHGPTAAQSPYPTPMDRLLPSSVTPGDDYLNVDVWAPTGGAGRPVLVWVHGGAFVRGANSVPTYDGTAFARDGVVVVGINYRLGVPGFAVLEGAPTNLGIRDQVAALEWVRDNVEAFGGDPDRVTVVGESAGAMSVATLMASPAAKGLFQQAVVQSGGGTAVCTLDDARLVAGEVAKMLGVPPTAEAFAALDPQTVVAAQTALTLAIQSDPDPARWGASVLRGGLGIMSTFPVVDGDVVPDVPLSAVADGSAAGIPLLIGTTREEFRLFLVPTGIAGQVTEAALPALGARYGWPTGVVETYTANRPGASPGDVAAAILTDAGFRVPSHDLAAAQHGAGGAVHSYEFAWQTKVADLGASHALELPFVFDTLGDGGLMLGTDAPQALADEVHSAWARFVRDGDPGWELWTPQDRAVMTFDTPSEVVRAPRADELALWR</sequence>
<dbReference type="RefSeq" id="WP_345503234.1">
    <property type="nucleotide sequence ID" value="NZ_BAABLO010000010.1"/>
</dbReference>
<dbReference type="InterPro" id="IPR019826">
    <property type="entry name" value="Carboxylesterase_B_AS"/>
</dbReference>
<organism evidence="6 7">
    <name type="scientific">Pedococcus ginsenosidimutans</name>
    <dbReference type="NCBI Taxonomy" id="490570"/>
    <lineage>
        <taxon>Bacteria</taxon>
        <taxon>Bacillati</taxon>
        <taxon>Actinomycetota</taxon>
        <taxon>Actinomycetes</taxon>
        <taxon>Micrococcales</taxon>
        <taxon>Intrasporangiaceae</taxon>
        <taxon>Pedococcus</taxon>
    </lineage>
</organism>
<comment type="caution">
    <text evidence="6">The sequence shown here is derived from an EMBL/GenBank/DDBJ whole genome shotgun (WGS) entry which is preliminary data.</text>
</comment>
<evidence type="ECO:0000256" key="2">
    <source>
        <dbReference type="ARBA" id="ARBA00022801"/>
    </source>
</evidence>
<evidence type="ECO:0000313" key="7">
    <source>
        <dbReference type="Proteomes" id="UP001500556"/>
    </source>
</evidence>
<comment type="similarity">
    <text evidence="1 3">Belongs to the type-B carboxylesterase/lipase family.</text>
</comment>
<feature type="domain" description="Carboxylesterase type B" evidence="5">
    <location>
        <begin position="14"/>
        <end position="500"/>
    </location>
</feature>
<dbReference type="InterPro" id="IPR050654">
    <property type="entry name" value="AChE-related_enzymes"/>
</dbReference>
<dbReference type="PANTHER" id="PTHR43918:SF4">
    <property type="entry name" value="CARBOXYLIC ESTER HYDROLASE"/>
    <property type="match status" value="1"/>
</dbReference>
<feature type="region of interest" description="Disordered" evidence="4">
    <location>
        <begin position="48"/>
        <end position="80"/>
    </location>
</feature>
<dbReference type="InterPro" id="IPR002018">
    <property type="entry name" value="CarbesteraseB"/>
</dbReference>
<name>A0ABP8Y7D5_9MICO</name>
<dbReference type="SUPFAM" id="SSF53474">
    <property type="entry name" value="alpha/beta-Hydrolases"/>
    <property type="match status" value="1"/>
</dbReference>
<dbReference type="Pfam" id="PF00135">
    <property type="entry name" value="COesterase"/>
    <property type="match status" value="1"/>
</dbReference>
<evidence type="ECO:0000259" key="5">
    <source>
        <dbReference type="Pfam" id="PF00135"/>
    </source>
</evidence>
<keyword evidence="2 3" id="KW-0378">Hydrolase</keyword>
<dbReference type="PANTHER" id="PTHR43918">
    <property type="entry name" value="ACETYLCHOLINESTERASE"/>
    <property type="match status" value="1"/>
</dbReference>
<evidence type="ECO:0000256" key="1">
    <source>
        <dbReference type="ARBA" id="ARBA00005964"/>
    </source>
</evidence>
<reference evidence="7" key="1">
    <citation type="journal article" date="2019" name="Int. J. Syst. Evol. Microbiol.">
        <title>The Global Catalogue of Microorganisms (GCM) 10K type strain sequencing project: providing services to taxonomists for standard genome sequencing and annotation.</title>
        <authorList>
            <consortium name="The Broad Institute Genomics Platform"/>
            <consortium name="The Broad Institute Genome Sequencing Center for Infectious Disease"/>
            <person name="Wu L."/>
            <person name="Ma J."/>
        </authorList>
    </citation>
    <scope>NUCLEOTIDE SEQUENCE [LARGE SCALE GENOMIC DNA]</scope>
    <source>
        <strain evidence="7">JCM 18961</strain>
    </source>
</reference>
<dbReference type="PROSITE" id="PS00122">
    <property type="entry name" value="CARBOXYLESTERASE_B_1"/>
    <property type="match status" value="1"/>
</dbReference>
<dbReference type="Proteomes" id="UP001500556">
    <property type="component" value="Unassembled WGS sequence"/>
</dbReference>
<keyword evidence="7" id="KW-1185">Reference proteome</keyword>
<dbReference type="Gene3D" id="3.40.50.1820">
    <property type="entry name" value="alpha/beta hydrolase"/>
    <property type="match status" value="1"/>
</dbReference>
<evidence type="ECO:0000313" key="6">
    <source>
        <dbReference type="EMBL" id="GAA4723420.1"/>
    </source>
</evidence>
<evidence type="ECO:0000256" key="3">
    <source>
        <dbReference type="RuleBase" id="RU361235"/>
    </source>
</evidence>
<protein>
    <recommendedName>
        <fullName evidence="3">Carboxylic ester hydrolase</fullName>
        <ecNumber evidence="3">3.1.1.-</ecNumber>
    </recommendedName>
</protein>
<dbReference type="EC" id="3.1.1.-" evidence="3"/>
<dbReference type="InterPro" id="IPR029058">
    <property type="entry name" value="AB_hydrolase_fold"/>
</dbReference>